<dbReference type="PANTHER" id="PTHR19964">
    <property type="entry name" value="MULTIPLE PDZ DOMAIN PROTEIN"/>
    <property type="match status" value="1"/>
</dbReference>
<dbReference type="Pfam" id="PF00595">
    <property type="entry name" value="PDZ"/>
    <property type="match status" value="3"/>
</dbReference>
<dbReference type="FunFam" id="2.30.42.10:FF:000038">
    <property type="entry name" value="Multiple PDZ domain protein isoform X1"/>
    <property type="match status" value="1"/>
</dbReference>
<evidence type="ECO:0000313" key="4">
    <source>
        <dbReference type="Proteomes" id="UP000038040"/>
    </source>
</evidence>
<accession>A0A0N4UFD1</accession>
<dbReference type="InterPro" id="IPR051342">
    <property type="entry name" value="PDZ_scaffold"/>
</dbReference>
<dbReference type="InterPro" id="IPR001478">
    <property type="entry name" value="PDZ"/>
</dbReference>
<dbReference type="SUPFAM" id="SSF50156">
    <property type="entry name" value="PDZ domain-like"/>
    <property type="match status" value="3"/>
</dbReference>
<name>A0A0N4UFD1_DRAME</name>
<evidence type="ECO:0000313" key="5">
    <source>
        <dbReference type="Proteomes" id="UP000274756"/>
    </source>
</evidence>
<reference evidence="3 5" key="2">
    <citation type="submission" date="2018-11" db="EMBL/GenBank/DDBJ databases">
        <authorList>
            <consortium name="Pathogen Informatics"/>
        </authorList>
    </citation>
    <scope>NUCLEOTIDE SEQUENCE [LARGE SCALE GENOMIC DNA]</scope>
</reference>
<dbReference type="Gene3D" id="2.30.42.10">
    <property type="match status" value="3"/>
</dbReference>
<dbReference type="OrthoDB" id="6022711at2759"/>
<evidence type="ECO:0000313" key="6">
    <source>
        <dbReference type="WBParaSite" id="DME_0000613401-mRNA-1"/>
    </source>
</evidence>
<dbReference type="PANTHER" id="PTHR19964:SF92">
    <property type="entry name" value="PATJ HOMOLOG"/>
    <property type="match status" value="1"/>
</dbReference>
<reference evidence="6" key="1">
    <citation type="submission" date="2017-02" db="UniProtKB">
        <authorList>
            <consortium name="WormBaseParasite"/>
        </authorList>
    </citation>
    <scope>IDENTIFICATION</scope>
</reference>
<dbReference type="Proteomes" id="UP000038040">
    <property type="component" value="Unplaced"/>
</dbReference>
<feature type="domain" description="PDZ" evidence="2">
    <location>
        <begin position="114"/>
        <end position="196"/>
    </location>
</feature>
<feature type="region of interest" description="Disordered" evidence="1">
    <location>
        <begin position="267"/>
        <end position="300"/>
    </location>
</feature>
<evidence type="ECO:0000256" key="1">
    <source>
        <dbReference type="SAM" id="MobiDB-lite"/>
    </source>
</evidence>
<feature type="compositionally biased region" description="Polar residues" evidence="1">
    <location>
        <begin position="267"/>
        <end position="284"/>
    </location>
</feature>
<evidence type="ECO:0000313" key="3">
    <source>
        <dbReference type="EMBL" id="VDN59457.1"/>
    </source>
</evidence>
<protein>
    <submittedName>
        <fullName evidence="6">Multiple PDZ domain protein</fullName>
    </submittedName>
</protein>
<keyword evidence="5" id="KW-1185">Reference proteome</keyword>
<proteinExistence type="predicted"/>
<dbReference type="CDD" id="cd06673">
    <property type="entry name" value="PDZ10_MUPP1-PDZ8_PATJ-like"/>
    <property type="match status" value="1"/>
</dbReference>
<feature type="domain" description="PDZ" evidence="2">
    <location>
        <begin position="317"/>
        <end position="393"/>
    </location>
</feature>
<dbReference type="PROSITE" id="PS50106">
    <property type="entry name" value="PDZ"/>
    <property type="match status" value="3"/>
</dbReference>
<dbReference type="Proteomes" id="UP000274756">
    <property type="component" value="Unassembled WGS sequence"/>
</dbReference>
<sequence length="398" mass="42397">MERTACIETGKETLIEIDKDGKGLGLSIVGGSDTVLGTVVIHEVYSDGAAAMDGRLRAGDQVLEVNNVSLRGVSHEQAISLLRRTPSKVRLLVYRDVNLQLSLLDPTQIYNIFEIELTKKPGRGLGISIVGRKNEPGVYVSEVVKGGAAEADARLMQGDQILAVNGQDVTNSMQEDVAAMLKACTGRVSLKVGRWKLTEAANRVHSASKTASSETSRNGALAIKAAAKSTLEAQTDKNIAPPCSPSSKLVIPQVAIDDASQVTSALQSDLSPVTEELNSSTDQKSLIAEEESSSTTSQSKEIELITDLREDDCDSLLIQLKKIPDQQLGMGIGKRTRGILVTSLQPGSIAAEKLKVGDRLMAVNGLPVGDQLSAVTYVKASGEKLWLQISRPRSLSNA</sequence>
<dbReference type="SMART" id="SM00228">
    <property type="entry name" value="PDZ"/>
    <property type="match status" value="3"/>
</dbReference>
<dbReference type="WBParaSite" id="DME_0000613401-mRNA-1">
    <property type="protein sequence ID" value="DME_0000613401-mRNA-1"/>
    <property type="gene ID" value="DME_0000613401"/>
</dbReference>
<dbReference type="CDD" id="cd06674">
    <property type="entry name" value="PDZ11_MUPP1-PDZ9_PATJ-like"/>
    <property type="match status" value="1"/>
</dbReference>
<feature type="domain" description="PDZ" evidence="2">
    <location>
        <begin position="14"/>
        <end position="97"/>
    </location>
</feature>
<gene>
    <name evidence="3" type="ORF">DME_LOCUS9430</name>
</gene>
<dbReference type="InterPro" id="IPR036034">
    <property type="entry name" value="PDZ_sf"/>
</dbReference>
<dbReference type="STRING" id="318479.A0A0N4UFD1"/>
<evidence type="ECO:0000259" key="2">
    <source>
        <dbReference type="PROSITE" id="PS50106"/>
    </source>
</evidence>
<dbReference type="EMBL" id="UYYG01001182">
    <property type="protein sequence ID" value="VDN59457.1"/>
    <property type="molecule type" value="Genomic_DNA"/>
</dbReference>
<dbReference type="AlphaFoldDB" id="A0A0N4UFD1"/>
<organism evidence="4 6">
    <name type="scientific">Dracunculus medinensis</name>
    <name type="common">Guinea worm</name>
    <dbReference type="NCBI Taxonomy" id="318479"/>
    <lineage>
        <taxon>Eukaryota</taxon>
        <taxon>Metazoa</taxon>
        <taxon>Ecdysozoa</taxon>
        <taxon>Nematoda</taxon>
        <taxon>Chromadorea</taxon>
        <taxon>Rhabditida</taxon>
        <taxon>Spirurina</taxon>
        <taxon>Dracunculoidea</taxon>
        <taxon>Dracunculidae</taxon>
        <taxon>Dracunculus</taxon>
    </lineage>
</organism>